<dbReference type="OrthoDB" id="1122754at2"/>
<protein>
    <submittedName>
        <fullName evidence="1">Uncharacterized protein</fullName>
    </submittedName>
</protein>
<dbReference type="AlphaFoldDB" id="A0A2U2B6V7"/>
<evidence type="ECO:0000313" key="2">
    <source>
        <dbReference type="Proteomes" id="UP000244956"/>
    </source>
</evidence>
<reference evidence="1 2" key="1">
    <citation type="submission" date="2018-05" db="EMBL/GenBank/DDBJ databases">
        <title>Marinilabilia rubrum sp. nov., isolated from saltern sediment.</title>
        <authorList>
            <person name="Zhang R."/>
        </authorList>
    </citation>
    <scope>NUCLEOTIDE SEQUENCE [LARGE SCALE GENOMIC DNA]</scope>
    <source>
        <strain evidence="1 2">WTE16</strain>
    </source>
</reference>
<dbReference type="EMBL" id="QEWP01000011">
    <property type="protein sequence ID" value="PWD98808.1"/>
    <property type="molecule type" value="Genomic_DNA"/>
</dbReference>
<accession>A0A2U2B6V7</accession>
<sequence>MAKKVLIHTCQAQPGEDFLADIQLPLNTREVTGLLVNAYDREKGVTVSWGYDHLQPSYSVNSFLSDNQGLPAFLGRNVLEEGAGDETLTETARDNFVNALIGEYMTALIDREQNAEKKGIFTPEYLGSKLLSLKDRVNAGFFATGLRPRWYVQLGVNRKTAIDGTVTYGTQEPLKLISQQKAWNPEDLKAWYSMFAKDMVYKADATTPNYRNTFFDEPANFARETYQAATVFVSISSGGREATSEVNAYTYFGNLYGYPDAQWFGYVPETFNTYSFDAYETARIVLNHYWNHITWVKSGSYWQNINWDKSNVGELSVLFNSGRDIAVRDMPIDLNMNSKSVHYDLLRLSQKEQVNSFVRLVFKNNGRAVNPFYVKTYFFYETI</sequence>
<dbReference type="RefSeq" id="WP_109265069.1">
    <property type="nucleotide sequence ID" value="NZ_QEWP01000011.1"/>
</dbReference>
<comment type="caution">
    <text evidence="1">The sequence shown here is derived from an EMBL/GenBank/DDBJ whole genome shotgun (WGS) entry which is preliminary data.</text>
</comment>
<name>A0A2U2B6V7_9BACT</name>
<proteinExistence type="predicted"/>
<gene>
    <name evidence="1" type="ORF">DDZ16_13800</name>
</gene>
<dbReference type="Proteomes" id="UP000244956">
    <property type="component" value="Unassembled WGS sequence"/>
</dbReference>
<keyword evidence="2" id="KW-1185">Reference proteome</keyword>
<organism evidence="1 2">
    <name type="scientific">Marinilabilia rubra</name>
    <dbReference type="NCBI Taxonomy" id="2162893"/>
    <lineage>
        <taxon>Bacteria</taxon>
        <taxon>Pseudomonadati</taxon>
        <taxon>Bacteroidota</taxon>
        <taxon>Bacteroidia</taxon>
        <taxon>Marinilabiliales</taxon>
        <taxon>Marinilabiliaceae</taxon>
        <taxon>Marinilabilia</taxon>
    </lineage>
</organism>
<evidence type="ECO:0000313" key="1">
    <source>
        <dbReference type="EMBL" id="PWD98808.1"/>
    </source>
</evidence>